<keyword evidence="12" id="KW-1185">Reference proteome</keyword>
<evidence type="ECO:0000256" key="2">
    <source>
        <dbReference type="ARBA" id="ARBA00022723"/>
    </source>
</evidence>
<keyword evidence="4 8" id="KW-0863">Zinc-finger</keyword>
<evidence type="ECO:0000256" key="4">
    <source>
        <dbReference type="ARBA" id="ARBA00022771"/>
    </source>
</evidence>
<keyword evidence="5" id="KW-0862">Zinc</keyword>
<dbReference type="STRING" id="741276.A0A2S5BHW4"/>
<feature type="region of interest" description="Disordered" evidence="9">
    <location>
        <begin position="47"/>
        <end position="191"/>
    </location>
</feature>
<dbReference type="PANTHER" id="PTHR13100:SF10">
    <property type="entry name" value="CELL GROWTH-REGULATING NUCLEOLAR PROTEIN"/>
    <property type="match status" value="1"/>
</dbReference>
<dbReference type="GO" id="GO:0003677">
    <property type="term" value="F:DNA binding"/>
    <property type="evidence" value="ECO:0007669"/>
    <property type="project" value="InterPro"/>
</dbReference>
<dbReference type="InterPro" id="IPR039999">
    <property type="entry name" value="LYAR"/>
</dbReference>
<comment type="similarity">
    <text evidence="7">Belongs to the UPF0743 family.</text>
</comment>
<comment type="caution">
    <text evidence="11">The sequence shown here is derived from an EMBL/GenBank/DDBJ whole genome shotgun (WGS) entry which is preliminary data.</text>
</comment>
<feature type="compositionally biased region" description="Basic residues" evidence="9">
    <location>
        <begin position="159"/>
        <end position="169"/>
    </location>
</feature>
<feature type="compositionally biased region" description="Low complexity" evidence="9">
    <location>
        <begin position="73"/>
        <end position="106"/>
    </location>
</feature>
<dbReference type="Gene3D" id="3.30.1490.490">
    <property type="match status" value="1"/>
</dbReference>
<name>A0A2S5BHW4_9BASI</name>
<dbReference type="PROSITE" id="PS51804">
    <property type="entry name" value="ZF_C2HC_LYAR"/>
    <property type="match status" value="2"/>
</dbReference>
<dbReference type="EMBL" id="PJQD01000005">
    <property type="protein sequence ID" value="POY76357.1"/>
    <property type="molecule type" value="Genomic_DNA"/>
</dbReference>
<dbReference type="FunFam" id="3.30.1490.490:FF:000001">
    <property type="entry name" value="cell growth-regulating nucleolar protein-like"/>
    <property type="match status" value="1"/>
</dbReference>
<protein>
    <recommendedName>
        <fullName evidence="10">Zinc finger C2H2 LYAR-type domain-containing protein</fullName>
    </recommendedName>
</protein>
<comment type="subcellular location">
    <subcellularLocation>
        <location evidence="1">Nucleus</location>
    </subcellularLocation>
</comment>
<reference evidence="11 12" key="1">
    <citation type="journal article" date="2018" name="Front. Microbiol.">
        <title>Prospects for Fungal Bioremediation of Acidic Radioactive Waste Sites: Characterization and Genome Sequence of Rhodotorula taiwanensis MD1149.</title>
        <authorList>
            <person name="Tkavc R."/>
            <person name="Matrosova V.Y."/>
            <person name="Grichenko O.E."/>
            <person name="Gostincar C."/>
            <person name="Volpe R.P."/>
            <person name="Klimenkova P."/>
            <person name="Gaidamakova E.K."/>
            <person name="Zhou C.E."/>
            <person name="Stewart B.J."/>
            <person name="Lyman M.G."/>
            <person name="Malfatti S.A."/>
            <person name="Rubinfeld B."/>
            <person name="Courtot M."/>
            <person name="Singh J."/>
            <person name="Dalgard C.L."/>
            <person name="Hamilton T."/>
            <person name="Frey K.G."/>
            <person name="Gunde-Cimerman N."/>
            <person name="Dugan L."/>
            <person name="Daly M.J."/>
        </authorList>
    </citation>
    <scope>NUCLEOTIDE SEQUENCE [LARGE SCALE GENOMIC DNA]</scope>
    <source>
        <strain evidence="11 12">MD1149</strain>
    </source>
</reference>
<dbReference type="GO" id="GO:0000122">
    <property type="term" value="P:negative regulation of transcription by RNA polymerase II"/>
    <property type="evidence" value="ECO:0007669"/>
    <property type="project" value="TreeGrafter"/>
</dbReference>
<feature type="domain" description="Zinc finger C2H2 LYAR-type" evidence="10">
    <location>
        <begin position="30"/>
        <end position="57"/>
    </location>
</feature>
<evidence type="ECO:0000256" key="7">
    <source>
        <dbReference type="ARBA" id="ARBA00061084"/>
    </source>
</evidence>
<organism evidence="11 12">
    <name type="scientific">Rhodotorula taiwanensis</name>
    <dbReference type="NCBI Taxonomy" id="741276"/>
    <lineage>
        <taxon>Eukaryota</taxon>
        <taxon>Fungi</taxon>
        <taxon>Dikarya</taxon>
        <taxon>Basidiomycota</taxon>
        <taxon>Pucciniomycotina</taxon>
        <taxon>Microbotryomycetes</taxon>
        <taxon>Sporidiobolales</taxon>
        <taxon>Sporidiobolaceae</taxon>
        <taxon>Rhodotorula</taxon>
    </lineage>
</organism>
<sequence length="254" mass="27272">MVSFSCESCCDIMKKPKLDAHAQRCRGAQFTCIDCNTTFEGTAYRSHTSCVSEEQRYHKSVYKPPKGKGKNGQQQQQQQQQQQKPAVTAQPEASTSTAAPAPAASTNGTDSSKKRNREEEQAPKQDAEKKKEDAAASVVNGSADKTEAEASAGGEPDKKKKKKDKKKSKKDAESTESATPSSDAASAKPSIPEFLTSVVQPLLKADGDVSLANVRQKVVEAAKEKGLEVQAVEEQLWAGLKVGGKKGKVRAEFA</sequence>
<evidence type="ECO:0000256" key="8">
    <source>
        <dbReference type="PROSITE-ProRule" id="PRU01145"/>
    </source>
</evidence>
<proteinExistence type="inferred from homology"/>
<gene>
    <name evidence="11" type="ORF">BMF94_0554</name>
</gene>
<dbReference type="GO" id="GO:0005730">
    <property type="term" value="C:nucleolus"/>
    <property type="evidence" value="ECO:0007669"/>
    <property type="project" value="TreeGrafter"/>
</dbReference>
<evidence type="ECO:0000256" key="6">
    <source>
        <dbReference type="ARBA" id="ARBA00023242"/>
    </source>
</evidence>
<evidence type="ECO:0000256" key="1">
    <source>
        <dbReference type="ARBA" id="ARBA00004123"/>
    </source>
</evidence>
<dbReference type="Proteomes" id="UP000237144">
    <property type="component" value="Unassembled WGS sequence"/>
</dbReference>
<feature type="compositionally biased region" description="Polar residues" evidence="9">
    <location>
        <begin position="175"/>
        <end position="184"/>
    </location>
</feature>
<evidence type="ECO:0000256" key="9">
    <source>
        <dbReference type="SAM" id="MobiDB-lite"/>
    </source>
</evidence>
<dbReference type="Pfam" id="PF08790">
    <property type="entry name" value="zf-LYAR"/>
    <property type="match status" value="1"/>
</dbReference>
<evidence type="ECO:0000313" key="11">
    <source>
        <dbReference type="EMBL" id="POY76357.1"/>
    </source>
</evidence>
<keyword evidence="3" id="KW-0677">Repeat</keyword>
<keyword evidence="6" id="KW-0539">Nucleus</keyword>
<dbReference type="AlphaFoldDB" id="A0A2S5BHW4"/>
<dbReference type="SUPFAM" id="SSF57667">
    <property type="entry name" value="beta-beta-alpha zinc fingers"/>
    <property type="match status" value="2"/>
</dbReference>
<evidence type="ECO:0000313" key="12">
    <source>
        <dbReference type="Proteomes" id="UP000237144"/>
    </source>
</evidence>
<dbReference type="PANTHER" id="PTHR13100">
    <property type="entry name" value="CELL GROWTH-REGULATING NUCLEOLAR PROTEIN LYAR"/>
    <property type="match status" value="1"/>
</dbReference>
<feature type="compositionally biased region" description="Basic residues" evidence="9">
    <location>
        <begin position="58"/>
        <end position="69"/>
    </location>
</feature>
<accession>A0A2S5BHW4</accession>
<keyword evidence="2" id="KW-0479">Metal-binding</keyword>
<evidence type="ECO:0000256" key="3">
    <source>
        <dbReference type="ARBA" id="ARBA00022737"/>
    </source>
</evidence>
<dbReference type="GO" id="GO:0006364">
    <property type="term" value="P:rRNA processing"/>
    <property type="evidence" value="ECO:0007669"/>
    <property type="project" value="TreeGrafter"/>
</dbReference>
<dbReference type="InterPro" id="IPR036236">
    <property type="entry name" value="Znf_C2H2_sf"/>
</dbReference>
<dbReference type="OrthoDB" id="2530005at2759"/>
<feature type="compositionally biased region" description="Basic and acidic residues" evidence="9">
    <location>
        <begin position="111"/>
        <end position="134"/>
    </location>
</feature>
<dbReference type="InterPro" id="IPR014898">
    <property type="entry name" value="Znf_C2H2_LYAR"/>
</dbReference>
<evidence type="ECO:0000259" key="10">
    <source>
        <dbReference type="Pfam" id="PF08790"/>
    </source>
</evidence>
<evidence type="ECO:0000256" key="5">
    <source>
        <dbReference type="ARBA" id="ARBA00022833"/>
    </source>
</evidence>
<dbReference type="GO" id="GO:0008270">
    <property type="term" value="F:zinc ion binding"/>
    <property type="evidence" value="ECO:0007669"/>
    <property type="project" value="UniProtKB-KW"/>
</dbReference>